<comment type="caution">
    <text evidence="3">The sequence shown here is derived from an EMBL/GenBank/DDBJ whole genome shotgun (WGS) entry which is preliminary data.</text>
</comment>
<dbReference type="Gene3D" id="1.10.287.540">
    <property type="entry name" value="Helix hairpin bin"/>
    <property type="match status" value="1"/>
</dbReference>
<dbReference type="PANTHER" id="PTHR37300">
    <property type="entry name" value="UPF0291 PROTEIN CBO2609/CLC_2481"/>
    <property type="match status" value="1"/>
</dbReference>
<name>A0A9D1SL42_9FIRM</name>
<evidence type="ECO:0000313" key="3">
    <source>
        <dbReference type="EMBL" id="HIU63592.1"/>
    </source>
</evidence>
<evidence type="ECO:0000256" key="1">
    <source>
        <dbReference type="ARBA" id="ARBA00022490"/>
    </source>
</evidence>
<dbReference type="InterPro" id="IPR009242">
    <property type="entry name" value="DUF896"/>
</dbReference>
<accession>A0A9D1SL42</accession>
<evidence type="ECO:0000313" key="4">
    <source>
        <dbReference type="Proteomes" id="UP000824099"/>
    </source>
</evidence>
<reference evidence="3" key="1">
    <citation type="submission" date="2020-10" db="EMBL/GenBank/DDBJ databases">
        <authorList>
            <person name="Gilroy R."/>
        </authorList>
    </citation>
    <scope>NUCLEOTIDE SEQUENCE</scope>
    <source>
        <strain evidence="3">CHK160-1198</strain>
    </source>
</reference>
<dbReference type="PANTHER" id="PTHR37300:SF1">
    <property type="entry name" value="UPF0291 PROTEIN YNZC"/>
    <property type="match status" value="1"/>
</dbReference>
<reference evidence="3" key="2">
    <citation type="journal article" date="2021" name="PeerJ">
        <title>Extensive microbial diversity within the chicken gut microbiome revealed by metagenomics and culture.</title>
        <authorList>
            <person name="Gilroy R."/>
            <person name="Ravi A."/>
            <person name="Getino M."/>
            <person name="Pursley I."/>
            <person name="Horton D.L."/>
            <person name="Alikhan N.F."/>
            <person name="Baker D."/>
            <person name="Gharbi K."/>
            <person name="Hall N."/>
            <person name="Watson M."/>
            <person name="Adriaenssens E.M."/>
            <person name="Foster-Nyarko E."/>
            <person name="Jarju S."/>
            <person name="Secka A."/>
            <person name="Antonio M."/>
            <person name="Oren A."/>
            <person name="Chaudhuri R.R."/>
            <person name="La Ragione R."/>
            <person name="Hildebrand F."/>
            <person name="Pallen M.J."/>
        </authorList>
    </citation>
    <scope>NUCLEOTIDE SEQUENCE</scope>
    <source>
        <strain evidence="3">CHK160-1198</strain>
    </source>
</reference>
<dbReference type="SUPFAM" id="SSF158221">
    <property type="entry name" value="YnzC-like"/>
    <property type="match status" value="1"/>
</dbReference>
<gene>
    <name evidence="3" type="ORF">IAB06_00940</name>
</gene>
<proteinExistence type="inferred from homology"/>
<dbReference type="Pfam" id="PF05979">
    <property type="entry name" value="DUF896"/>
    <property type="match status" value="1"/>
</dbReference>
<keyword evidence="1 2" id="KW-0963">Cytoplasm</keyword>
<sequence>MNISELITRINFLANKKRTVGLTDTEKAEQQQLYQEYLANIKGQLKNQLDRIEFVNENSTQH</sequence>
<comment type="subcellular location">
    <subcellularLocation>
        <location evidence="2">Cytoplasm</location>
    </subcellularLocation>
</comment>
<protein>
    <recommendedName>
        <fullName evidence="2">UPF0291 protein IAB06_00940</fullName>
    </recommendedName>
</protein>
<dbReference type="GO" id="GO:0005737">
    <property type="term" value="C:cytoplasm"/>
    <property type="evidence" value="ECO:0007669"/>
    <property type="project" value="UniProtKB-SubCell"/>
</dbReference>
<organism evidence="3 4">
    <name type="scientific">Candidatus Avacidaminococcus intestinavium</name>
    <dbReference type="NCBI Taxonomy" id="2840684"/>
    <lineage>
        <taxon>Bacteria</taxon>
        <taxon>Bacillati</taxon>
        <taxon>Bacillota</taxon>
        <taxon>Negativicutes</taxon>
        <taxon>Acidaminococcales</taxon>
        <taxon>Acidaminococcaceae</taxon>
        <taxon>Acidaminococcaceae incertae sedis</taxon>
        <taxon>Candidatus Avacidaminococcus</taxon>
    </lineage>
</organism>
<dbReference type="EMBL" id="DVNI01000014">
    <property type="protein sequence ID" value="HIU63592.1"/>
    <property type="molecule type" value="Genomic_DNA"/>
</dbReference>
<dbReference type="HAMAP" id="MF_01103">
    <property type="entry name" value="UPF0291"/>
    <property type="match status" value="1"/>
</dbReference>
<dbReference type="AlphaFoldDB" id="A0A9D1SL42"/>
<dbReference type="Proteomes" id="UP000824099">
    <property type="component" value="Unassembled WGS sequence"/>
</dbReference>
<evidence type="ECO:0000256" key="2">
    <source>
        <dbReference type="HAMAP-Rule" id="MF_01103"/>
    </source>
</evidence>
<comment type="similarity">
    <text evidence="2">Belongs to the UPF0291 family.</text>
</comment>